<feature type="chain" id="PRO_5016348522" description="Lipoprotein" evidence="1">
    <location>
        <begin position="23"/>
        <end position="128"/>
    </location>
</feature>
<dbReference type="EMBL" id="NESP01000001">
    <property type="protein sequence ID" value="PUE58985.1"/>
    <property type="molecule type" value="Genomic_DNA"/>
</dbReference>
<dbReference type="PROSITE" id="PS51257">
    <property type="entry name" value="PROKAR_LIPOPROTEIN"/>
    <property type="match status" value="1"/>
</dbReference>
<sequence>MKAWFFVLAAALLTGCATKAYRAVEAECAPQAWADYPENKVQVVQTRQRVIHVSTGMRSCFSTRDGAHTNTICNDITRPEYIPYQETVVIDQNEAVRKMAIESCAANLCLQRYGNAKCKTEQLLVPVQ</sequence>
<gene>
    <name evidence="2" type="ORF">B9Z44_04885</name>
</gene>
<feature type="signal peptide" evidence="1">
    <location>
        <begin position="1"/>
        <end position="22"/>
    </location>
</feature>
<comment type="caution">
    <text evidence="2">The sequence shown here is derived from an EMBL/GenBank/DDBJ whole genome shotgun (WGS) entry which is preliminary data.</text>
</comment>
<evidence type="ECO:0000313" key="3">
    <source>
        <dbReference type="Proteomes" id="UP000251341"/>
    </source>
</evidence>
<name>A0A315EQE5_9BURK</name>
<reference evidence="2 3" key="1">
    <citation type="submission" date="2017-04" db="EMBL/GenBank/DDBJ databases">
        <title>Unexpected and diverse lifestyles within the genus Limnohabitans.</title>
        <authorList>
            <person name="Kasalicky V."/>
            <person name="Mehrshad M."/>
            <person name="Andrei S.-A."/>
            <person name="Salcher M."/>
            <person name="Kratochvilova H."/>
            <person name="Simek K."/>
            <person name="Ghai R."/>
        </authorList>
    </citation>
    <scope>NUCLEOTIDE SEQUENCE [LARGE SCALE GENOMIC DNA]</scope>
    <source>
        <strain evidence="2 3">MWH-C5</strain>
    </source>
</reference>
<dbReference type="AlphaFoldDB" id="A0A315EQE5"/>
<proteinExistence type="predicted"/>
<dbReference type="RefSeq" id="WP_108358284.1">
    <property type="nucleotide sequence ID" value="NZ_NESP01000001.1"/>
</dbReference>
<evidence type="ECO:0008006" key="4">
    <source>
        <dbReference type="Google" id="ProtNLM"/>
    </source>
</evidence>
<keyword evidence="3" id="KW-1185">Reference proteome</keyword>
<protein>
    <recommendedName>
        <fullName evidence="4">Lipoprotein</fullName>
    </recommendedName>
</protein>
<evidence type="ECO:0000256" key="1">
    <source>
        <dbReference type="SAM" id="SignalP"/>
    </source>
</evidence>
<keyword evidence="1" id="KW-0732">Signal</keyword>
<accession>A0A315EQE5</accession>
<dbReference type="Proteomes" id="UP000251341">
    <property type="component" value="Unassembled WGS sequence"/>
</dbReference>
<evidence type="ECO:0000313" key="2">
    <source>
        <dbReference type="EMBL" id="PUE58985.1"/>
    </source>
</evidence>
<organism evidence="2 3">
    <name type="scientific">Limnohabitans curvus</name>
    <dbReference type="NCBI Taxonomy" id="323423"/>
    <lineage>
        <taxon>Bacteria</taxon>
        <taxon>Pseudomonadati</taxon>
        <taxon>Pseudomonadota</taxon>
        <taxon>Betaproteobacteria</taxon>
        <taxon>Burkholderiales</taxon>
        <taxon>Comamonadaceae</taxon>
        <taxon>Limnohabitans</taxon>
    </lineage>
</organism>